<reference evidence="16 17" key="1">
    <citation type="submission" date="2018-05" db="EMBL/GenBank/DDBJ databases">
        <authorList>
            <person name="Falquet L."/>
            <person name="Falquet L."/>
        </authorList>
    </citation>
    <scope>NUCLEOTIDE SEQUENCE [LARGE SCALE GENOMIC DNA]</scope>
    <source>
        <strain evidence="16 17">GM12</strain>
    </source>
</reference>
<evidence type="ECO:0000259" key="15">
    <source>
        <dbReference type="PROSITE" id="PS51103"/>
    </source>
</evidence>
<gene>
    <name evidence="16" type="ORF">MMC68T_00852</name>
</gene>
<feature type="active site" description="Phosphocysteine intermediate; for EIIB activity" evidence="11">
    <location>
        <position position="514"/>
    </location>
</feature>
<evidence type="ECO:0000256" key="10">
    <source>
        <dbReference type="ARBA" id="ARBA00023136"/>
    </source>
</evidence>
<feature type="transmembrane region" description="Helical" evidence="13">
    <location>
        <begin position="36"/>
        <end position="64"/>
    </location>
</feature>
<dbReference type="PANTHER" id="PTHR30009:SF12">
    <property type="entry name" value="PHOSPHOTRANSFERASE IIC COMPONENT GLVC"/>
    <property type="match status" value="1"/>
</dbReference>
<evidence type="ECO:0000256" key="3">
    <source>
        <dbReference type="ARBA" id="ARBA00022475"/>
    </source>
</evidence>
<protein>
    <submittedName>
        <fullName evidence="16">PTS iibc component</fullName>
    </submittedName>
</protein>
<evidence type="ECO:0000313" key="17">
    <source>
        <dbReference type="Proteomes" id="UP000290347"/>
    </source>
</evidence>
<evidence type="ECO:0000256" key="5">
    <source>
        <dbReference type="ARBA" id="ARBA00022679"/>
    </source>
</evidence>
<sequence length="571" mass="63015">MENIKLESNLKTKNQSKWKYLFINIRSNLETFGRAILVPVTVIPLLALIGAIGYTGQAILAQVYPKGGAKPPVGLELAINAIKDLGMIAITNIDFLVAIGLAAGLAKSEKVSAALSGLMAYAAMHLATALILKIIYGDPSKTVIVFEGVKKTVKDVFGLKIRFGVLSFQYSAFGGMLAGLLGYTVHKYTYKLKFPEVLSFFGGPKFSPVASTLAGWVFGLGLGYIWIYISKGLTYSGNSLQKLGAFSPFLYYSLNRALIPFGLHQVLNFFIYYTPVGAQWIDPNGNQITGILNVSLAKLAFQQKITAQDTWATNGVFVNNMFSLTGAALAMFFVIPKANRKVYGSSIISAAIVSFLSGVTEPIEFTFLFVAPLLYVFHALFAGLQNMLMYLFNFGSVTTRGSGIITWLIVNPINYKLISNVWGTLVLGPIIGVIYFVVFYFMIKKFNYKTPGREENGLTHLVSKKEYKELQKEKKEIEKLEAESNKKDEINDEFINNIIKGCGGAENIKIMANCVTRLRVTMHDISKFDKSIVDKTKPYGYKEISNQVQIIYGPKVTNIATLVREKLGVES</sequence>
<keyword evidence="7 13" id="KW-0812">Transmembrane</keyword>
<dbReference type="InterPro" id="IPR001996">
    <property type="entry name" value="PTS_IIB_1"/>
</dbReference>
<feature type="transmembrane region" description="Helical" evidence="13">
    <location>
        <begin position="206"/>
        <end position="229"/>
    </location>
</feature>
<feature type="transmembrane region" description="Helical" evidence="13">
    <location>
        <begin position="391"/>
        <end position="410"/>
    </location>
</feature>
<dbReference type="GO" id="GO:0009401">
    <property type="term" value="P:phosphoenolpyruvate-dependent sugar phosphotransferase system"/>
    <property type="evidence" value="ECO:0007669"/>
    <property type="project" value="UniProtKB-KW"/>
</dbReference>
<dbReference type="Gene3D" id="3.30.1360.60">
    <property type="entry name" value="Glucose permease domain IIB"/>
    <property type="match status" value="1"/>
</dbReference>
<keyword evidence="12" id="KW-0175">Coiled coil</keyword>
<keyword evidence="8" id="KW-0418">Kinase</keyword>
<comment type="subcellular location">
    <subcellularLocation>
        <location evidence="1">Cell membrane</location>
        <topology evidence="1">Multi-pass membrane protein</topology>
    </subcellularLocation>
</comment>
<evidence type="ECO:0000256" key="4">
    <source>
        <dbReference type="ARBA" id="ARBA00022597"/>
    </source>
</evidence>
<dbReference type="InterPro" id="IPR018113">
    <property type="entry name" value="PTrfase_EIIB_Cys"/>
</dbReference>
<keyword evidence="2" id="KW-0813">Transport</keyword>
<dbReference type="InterPro" id="IPR003352">
    <property type="entry name" value="PTS_EIIC"/>
</dbReference>
<evidence type="ECO:0000256" key="12">
    <source>
        <dbReference type="SAM" id="Coils"/>
    </source>
</evidence>
<evidence type="ECO:0000256" key="13">
    <source>
        <dbReference type="SAM" id="Phobius"/>
    </source>
</evidence>
<dbReference type="GO" id="GO:0090563">
    <property type="term" value="F:protein-phosphocysteine-sugar phosphotransferase activity"/>
    <property type="evidence" value="ECO:0007669"/>
    <property type="project" value="TreeGrafter"/>
</dbReference>
<feature type="transmembrane region" description="Helical" evidence="13">
    <location>
        <begin position="365"/>
        <end position="384"/>
    </location>
</feature>
<dbReference type="AlphaFoldDB" id="A0AB38GEX5"/>
<dbReference type="PROSITE" id="PS51103">
    <property type="entry name" value="PTS_EIIC_TYPE_1"/>
    <property type="match status" value="1"/>
</dbReference>
<name>A0AB38GEX5_MYCMC</name>
<keyword evidence="4" id="KW-0762">Sugar transport</keyword>
<evidence type="ECO:0000256" key="2">
    <source>
        <dbReference type="ARBA" id="ARBA00022448"/>
    </source>
</evidence>
<keyword evidence="10 13" id="KW-0472">Membrane</keyword>
<dbReference type="Pfam" id="PF02378">
    <property type="entry name" value="PTS_EIIC"/>
    <property type="match status" value="1"/>
</dbReference>
<dbReference type="PROSITE" id="PS51098">
    <property type="entry name" value="PTS_EIIB_TYPE_1"/>
    <property type="match status" value="1"/>
</dbReference>
<dbReference type="GO" id="GO:0008982">
    <property type="term" value="F:protein-N(PI)-phosphohistidine-sugar phosphotransferase activity"/>
    <property type="evidence" value="ECO:0007669"/>
    <property type="project" value="InterPro"/>
</dbReference>
<feature type="domain" description="PTS EIIB type-1" evidence="14">
    <location>
        <begin position="492"/>
        <end position="571"/>
    </location>
</feature>
<feature type="transmembrane region" description="Helical" evidence="13">
    <location>
        <begin position="342"/>
        <end position="359"/>
    </location>
</feature>
<dbReference type="Proteomes" id="UP000290347">
    <property type="component" value="Chromosome"/>
</dbReference>
<dbReference type="InterPro" id="IPR013013">
    <property type="entry name" value="PTS_EIIC_1"/>
</dbReference>
<evidence type="ECO:0000256" key="7">
    <source>
        <dbReference type="ARBA" id="ARBA00022692"/>
    </source>
</evidence>
<feature type="transmembrane region" description="Helical" evidence="13">
    <location>
        <begin position="316"/>
        <end position="335"/>
    </location>
</feature>
<feature type="transmembrane region" description="Helical" evidence="13">
    <location>
        <begin position="163"/>
        <end position="186"/>
    </location>
</feature>
<feature type="transmembrane region" description="Helical" evidence="13">
    <location>
        <begin position="85"/>
        <end position="106"/>
    </location>
</feature>
<evidence type="ECO:0000256" key="1">
    <source>
        <dbReference type="ARBA" id="ARBA00004651"/>
    </source>
</evidence>
<organism evidence="16 17">
    <name type="scientific">Mycoplasma mycoides subsp. capri</name>
    <dbReference type="NCBI Taxonomy" id="40477"/>
    <lineage>
        <taxon>Bacteria</taxon>
        <taxon>Bacillati</taxon>
        <taxon>Mycoplasmatota</taxon>
        <taxon>Mollicutes</taxon>
        <taxon>Mycoplasmataceae</taxon>
        <taxon>Mycoplasma</taxon>
    </lineage>
</organism>
<keyword evidence="6" id="KW-0598">Phosphotransferase system</keyword>
<feature type="transmembrane region" description="Helical" evidence="13">
    <location>
        <begin position="118"/>
        <end position="136"/>
    </location>
</feature>
<dbReference type="EMBL" id="LS483515">
    <property type="protein sequence ID" value="SRX72113.1"/>
    <property type="molecule type" value="Genomic_DNA"/>
</dbReference>
<evidence type="ECO:0000256" key="6">
    <source>
        <dbReference type="ARBA" id="ARBA00022683"/>
    </source>
</evidence>
<proteinExistence type="predicted"/>
<evidence type="ECO:0000256" key="11">
    <source>
        <dbReference type="PROSITE-ProRule" id="PRU00421"/>
    </source>
</evidence>
<dbReference type="GO" id="GO:0005886">
    <property type="term" value="C:plasma membrane"/>
    <property type="evidence" value="ECO:0007669"/>
    <property type="project" value="UniProtKB-SubCell"/>
</dbReference>
<feature type="transmembrane region" description="Helical" evidence="13">
    <location>
        <begin position="422"/>
        <end position="443"/>
    </location>
</feature>
<keyword evidence="3" id="KW-1003">Cell membrane</keyword>
<dbReference type="PROSITE" id="PS01035">
    <property type="entry name" value="PTS_EIIB_TYPE_1_CYS"/>
    <property type="match status" value="1"/>
</dbReference>
<dbReference type="InterPro" id="IPR036878">
    <property type="entry name" value="Glu_permease_IIB"/>
</dbReference>
<dbReference type="RefSeq" id="WP_052651900.1">
    <property type="nucleotide sequence ID" value="NZ_CP012387.1"/>
</dbReference>
<evidence type="ECO:0000256" key="8">
    <source>
        <dbReference type="ARBA" id="ARBA00022777"/>
    </source>
</evidence>
<keyword evidence="5" id="KW-0808">Transferase</keyword>
<dbReference type="Pfam" id="PF00367">
    <property type="entry name" value="PTS_EIIB"/>
    <property type="match status" value="1"/>
</dbReference>
<dbReference type="InterPro" id="IPR050429">
    <property type="entry name" value="PTS_Glucose_EIICBA"/>
</dbReference>
<dbReference type="PANTHER" id="PTHR30009">
    <property type="entry name" value="CYTOCHROME C-TYPE SYNTHESIS PROTEIN AND PTS TRANSMEMBRANE COMPONENT"/>
    <property type="match status" value="1"/>
</dbReference>
<feature type="coiled-coil region" evidence="12">
    <location>
        <begin position="460"/>
        <end position="497"/>
    </location>
</feature>
<dbReference type="SUPFAM" id="SSF55604">
    <property type="entry name" value="Glucose permease domain IIB"/>
    <property type="match status" value="1"/>
</dbReference>
<feature type="domain" description="PTS EIIC type-1" evidence="15">
    <location>
        <begin position="23"/>
        <end position="455"/>
    </location>
</feature>
<evidence type="ECO:0000259" key="14">
    <source>
        <dbReference type="PROSITE" id="PS51098"/>
    </source>
</evidence>
<evidence type="ECO:0000313" key="16">
    <source>
        <dbReference type="EMBL" id="SRX72113.1"/>
    </source>
</evidence>
<evidence type="ECO:0000256" key="9">
    <source>
        <dbReference type="ARBA" id="ARBA00022989"/>
    </source>
</evidence>
<accession>A0AB38GEX5</accession>
<dbReference type="GO" id="GO:0016301">
    <property type="term" value="F:kinase activity"/>
    <property type="evidence" value="ECO:0007669"/>
    <property type="project" value="UniProtKB-KW"/>
</dbReference>
<keyword evidence="9 13" id="KW-1133">Transmembrane helix</keyword>